<feature type="domain" description="GST N-terminal" evidence="1">
    <location>
        <begin position="39"/>
        <end position="123"/>
    </location>
</feature>
<dbReference type="Gene3D" id="3.40.30.10">
    <property type="entry name" value="Glutaredoxin"/>
    <property type="match status" value="1"/>
</dbReference>
<dbReference type="InterPro" id="IPR036249">
    <property type="entry name" value="Thioredoxin-like_sf"/>
</dbReference>
<dbReference type="Proteomes" id="UP000229757">
    <property type="component" value="Chromosome"/>
</dbReference>
<keyword evidence="3" id="KW-1185">Reference proteome</keyword>
<dbReference type="EMBL" id="CP011797">
    <property type="protein sequence ID" value="ATX75754.1"/>
    <property type="molecule type" value="Genomic_DNA"/>
</dbReference>
<organism evidence="2 3">
    <name type="scientific">Reinekea forsetii</name>
    <dbReference type="NCBI Taxonomy" id="1336806"/>
    <lineage>
        <taxon>Bacteria</taxon>
        <taxon>Pseudomonadati</taxon>
        <taxon>Pseudomonadota</taxon>
        <taxon>Gammaproteobacteria</taxon>
        <taxon>Oceanospirillales</taxon>
        <taxon>Saccharospirillaceae</taxon>
        <taxon>Reinekea</taxon>
    </lineage>
</organism>
<dbReference type="AlphaFoldDB" id="A0A2K8KR30"/>
<dbReference type="KEGG" id="rfo:REIFOR_00586"/>
<dbReference type="PROSITE" id="PS50404">
    <property type="entry name" value="GST_NTER"/>
    <property type="match status" value="1"/>
</dbReference>
<evidence type="ECO:0000313" key="2">
    <source>
        <dbReference type="EMBL" id="ATX75754.1"/>
    </source>
</evidence>
<proteinExistence type="predicted"/>
<dbReference type="PROSITE" id="PS51354">
    <property type="entry name" value="GLUTAREDOXIN_2"/>
    <property type="match status" value="1"/>
</dbReference>
<dbReference type="Pfam" id="PF13417">
    <property type="entry name" value="GST_N_3"/>
    <property type="match status" value="1"/>
</dbReference>
<dbReference type="CDD" id="cd00570">
    <property type="entry name" value="GST_N_family"/>
    <property type="match status" value="1"/>
</dbReference>
<name>A0A2K8KR30_9GAMM</name>
<dbReference type="SUPFAM" id="SSF52833">
    <property type="entry name" value="Thioredoxin-like"/>
    <property type="match status" value="1"/>
</dbReference>
<sequence>MFLARWILGAIILLVERLYSPKPVQRDNDTQAAVDNETAQLTLYQYKACPFCVKVRMAMKRQSLSIETRDAKRSDSAKAELLAGGGVLKVPCLKIVDPQGATSWLYESSDIIVYLNDRFSPNVA</sequence>
<gene>
    <name evidence="2" type="ORF">REIFOR_00586</name>
</gene>
<dbReference type="OrthoDB" id="9793736at2"/>
<evidence type="ECO:0000259" key="1">
    <source>
        <dbReference type="PROSITE" id="PS50404"/>
    </source>
</evidence>
<reference evidence="2 3" key="1">
    <citation type="journal article" date="2017" name="Environ. Microbiol.">
        <title>Genomic and physiological analyses of 'Reinekea forsetii' reveal a versatile opportunistic lifestyle during spring algae blooms.</title>
        <authorList>
            <person name="Avci B."/>
            <person name="Hahnke R.L."/>
            <person name="Chafee M."/>
            <person name="Fischer T."/>
            <person name="Gruber-Vodicka H."/>
            <person name="Tegetmeyer H.E."/>
            <person name="Harder J."/>
            <person name="Fuchs B.M."/>
            <person name="Amann R.I."/>
            <person name="Teeling H."/>
        </authorList>
    </citation>
    <scope>NUCLEOTIDE SEQUENCE [LARGE SCALE GENOMIC DNA]</scope>
    <source>
        <strain evidence="2 3">Hel1_31_D35</strain>
    </source>
</reference>
<dbReference type="RefSeq" id="WP_100256138.1">
    <property type="nucleotide sequence ID" value="NZ_CP011797.1"/>
</dbReference>
<dbReference type="InterPro" id="IPR004045">
    <property type="entry name" value="Glutathione_S-Trfase_N"/>
</dbReference>
<protein>
    <submittedName>
        <fullName evidence="2">Glutaredoxin</fullName>
    </submittedName>
</protein>
<evidence type="ECO:0000313" key="3">
    <source>
        <dbReference type="Proteomes" id="UP000229757"/>
    </source>
</evidence>
<accession>A0A2K8KR30</accession>